<dbReference type="AlphaFoldDB" id="A0A6A4ZUQ3"/>
<keyword evidence="8" id="KW-0325">Glycoprotein</keyword>
<comment type="caution">
    <text evidence="11">The sequence shown here is derived from an EMBL/GenBank/DDBJ whole genome shotgun (WGS) entry which is preliminary data.</text>
</comment>
<dbReference type="InterPro" id="IPR001254">
    <property type="entry name" value="Trypsin_dom"/>
</dbReference>
<dbReference type="InterPro" id="IPR033116">
    <property type="entry name" value="TRYPSIN_SER"/>
</dbReference>
<keyword evidence="3" id="KW-0732">Signal</keyword>
<evidence type="ECO:0000256" key="9">
    <source>
        <dbReference type="RuleBase" id="RU363034"/>
    </source>
</evidence>
<dbReference type="OrthoDB" id="122635at2759"/>
<proteinExistence type="inferred from homology"/>
<accession>A0A6A4ZUQ3</accession>
<dbReference type="InterPro" id="IPR001314">
    <property type="entry name" value="Peptidase_S1A"/>
</dbReference>
<dbReference type="PANTHER" id="PTHR24276:SF98">
    <property type="entry name" value="FI18310P1-RELATED"/>
    <property type="match status" value="1"/>
</dbReference>
<organism evidence="11">
    <name type="scientific">Aphanomyces stellatus</name>
    <dbReference type="NCBI Taxonomy" id="120398"/>
    <lineage>
        <taxon>Eukaryota</taxon>
        <taxon>Sar</taxon>
        <taxon>Stramenopiles</taxon>
        <taxon>Oomycota</taxon>
        <taxon>Saprolegniomycetes</taxon>
        <taxon>Saprolegniales</taxon>
        <taxon>Verrucalvaceae</taxon>
        <taxon>Aphanomyces</taxon>
    </lineage>
</organism>
<dbReference type="PRINTS" id="PR00722">
    <property type="entry name" value="CHYMOTRYPSIN"/>
</dbReference>
<dbReference type="InterPro" id="IPR018114">
    <property type="entry name" value="TRYPSIN_HIS"/>
</dbReference>
<reference evidence="11" key="1">
    <citation type="submission" date="2019-06" db="EMBL/GenBank/DDBJ databases">
        <title>Genomics analysis of Aphanomyces spp. identifies a new class of oomycete effector associated with host adaptation.</title>
        <authorList>
            <person name="Gaulin E."/>
        </authorList>
    </citation>
    <scope>NUCLEOTIDE SEQUENCE</scope>
    <source>
        <strain evidence="11">CBS 578.67</strain>
    </source>
</reference>
<dbReference type="FunFam" id="2.40.10.10:FF:000036">
    <property type="entry name" value="Trypsin beta"/>
    <property type="match status" value="1"/>
</dbReference>
<dbReference type="InterPro" id="IPR043504">
    <property type="entry name" value="Peptidase_S1_PA_chymotrypsin"/>
</dbReference>
<dbReference type="GO" id="GO:0006508">
    <property type="term" value="P:proteolysis"/>
    <property type="evidence" value="ECO:0007669"/>
    <property type="project" value="UniProtKB-KW"/>
</dbReference>
<keyword evidence="4 9" id="KW-0378">Hydrolase</keyword>
<evidence type="ECO:0000259" key="10">
    <source>
        <dbReference type="PROSITE" id="PS50240"/>
    </source>
</evidence>
<evidence type="ECO:0000256" key="7">
    <source>
        <dbReference type="ARBA" id="ARBA00023157"/>
    </source>
</evidence>
<name>A0A6A4ZUQ3_9STRA</name>
<dbReference type="PANTHER" id="PTHR24276">
    <property type="entry name" value="POLYSERASE-RELATED"/>
    <property type="match status" value="1"/>
</dbReference>
<keyword evidence="6" id="KW-0843">Virulence</keyword>
<dbReference type="InterPro" id="IPR009003">
    <property type="entry name" value="Peptidase_S1_PA"/>
</dbReference>
<keyword evidence="5 9" id="KW-0720">Serine protease</keyword>
<feature type="non-terminal residue" evidence="11">
    <location>
        <position position="1"/>
    </location>
</feature>
<dbReference type="PROSITE" id="PS00134">
    <property type="entry name" value="TRYPSIN_HIS"/>
    <property type="match status" value="1"/>
</dbReference>
<dbReference type="CDD" id="cd00190">
    <property type="entry name" value="Tryp_SPc"/>
    <property type="match status" value="1"/>
</dbReference>
<dbReference type="InterPro" id="IPR050430">
    <property type="entry name" value="Peptidase_S1"/>
</dbReference>
<dbReference type="Gene3D" id="2.40.10.10">
    <property type="entry name" value="Trypsin-like serine proteases"/>
    <property type="match status" value="1"/>
</dbReference>
<dbReference type="GO" id="GO:0004252">
    <property type="term" value="F:serine-type endopeptidase activity"/>
    <property type="evidence" value="ECO:0007669"/>
    <property type="project" value="InterPro"/>
</dbReference>
<protein>
    <recommendedName>
        <fullName evidence="10">Peptidase S1 domain-containing protein</fullName>
    </recommendedName>
</protein>
<evidence type="ECO:0000256" key="1">
    <source>
        <dbReference type="ARBA" id="ARBA00007664"/>
    </source>
</evidence>
<evidence type="ECO:0000256" key="6">
    <source>
        <dbReference type="ARBA" id="ARBA00023026"/>
    </source>
</evidence>
<dbReference type="EMBL" id="VJMH01000440">
    <property type="protein sequence ID" value="KAF0716229.1"/>
    <property type="molecule type" value="Genomic_DNA"/>
</dbReference>
<keyword evidence="2 9" id="KW-0645">Protease</keyword>
<evidence type="ECO:0000313" key="11">
    <source>
        <dbReference type="EMBL" id="KAF0716229.1"/>
    </source>
</evidence>
<dbReference type="SUPFAM" id="SSF50494">
    <property type="entry name" value="Trypsin-like serine proteases"/>
    <property type="match status" value="1"/>
</dbReference>
<evidence type="ECO:0000256" key="2">
    <source>
        <dbReference type="ARBA" id="ARBA00022670"/>
    </source>
</evidence>
<dbReference type="FunFam" id="2.40.10.10:FF:000068">
    <property type="entry name" value="transmembrane protease serine 2"/>
    <property type="match status" value="1"/>
</dbReference>
<keyword evidence="7" id="KW-1015">Disulfide bond</keyword>
<evidence type="ECO:0000256" key="4">
    <source>
        <dbReference type="ARBA" id="ARBA00022801"/>
    </source>
</evidence>
<evidence type="ECO:0000256" key="8">
    <source>
        <dbReference type="ARBA" id="ARBA00023180"/>
    </source>
</evidence>
<dbReference type="PROSITE" id="PS50240">
    <property type="entry name" value="TRYPSIN_DOM"/>
    <property type="match status" value="1"/>
</dbReference>
<dbReference type="PROSITE" id="PS00135">
    <property type="entry name" value="TRYPSIN_SER"/>
    <property type="match status" value="1"/>
</dbReference>
<evidence type="ECO:0000256" key="5">
    <source>
        <dbReference type="ARBA" id="ARBA00022825"/>
    </source>
</evidence>
<feature type="domain" description="Peptidase S1" evidence="10">
    <location>
        <begin position="1"/>
        <end position="219"/>
    </location>
</feature>
<dbReference type="SMART" id="SM00020">
    <property type="entry name" value="Tryp_SPc"/>
    <property type="match status" value="1"/>
</dbReference>
<evidence type="ECO:0000256" key="3">
    <source>
        <dbReference type="ARBA" id="ARBA00022729"/>
    </source>
</evidence>
<comment type="similarity">
    <text evidence="1">Belongs to the peptidase S1 family.</text>
</comment>
<dbReference type="Pfam" id="PF00089">
    <property type="entry name" value="Trypsin"/>
    <property type="match status" value="1"/>
</dbReference>
<sequence>EAPVGQYTWTVNLRKNGRFFCGGSLIAPQYVLTAGHCVADGAPDYVSIGSHYNYDAGDGEQINVDSAVAHPSFGDPLLGFDVAILKLSEPATTTPIPLASSLALGGSRAKLLGWGQTSGPQGSPSSVLKENDFTVVSNKDCQAKLRKSSQFRTWTAQDSHICAGGVSGQAACFGDSGGPLVTNGALVGDVSFGVPCAKGFPDVYGRISTFRDFIDQNSEGHQWV</sequence>
<gene>
    <name evidence="11" type="ORF">As57867_002952</name>
</gene>